<evidence type="ECO:0000313" key="6">
    <source>
        <dbReference type="Proteomes" id="UP000298252"/>
    </source>
</evidence>
<organism evidence="3 5">
    <name type="scientific">Cryobacterium flavum</name>
    <dbReference type="NCBI Taxonomy" id="1424659"/>
    <lineage>
        <taxon>Bacteria</taxon>
        <taxon>Bacillati</taxon>
        <taxon>Actinomycetota</taxon>
        <taxon>Actinomycetes</taxon>
        <taxon>Micrococcales</taxon>
        <taxon>Microbacteriaceae</taxon>
        <taxon>Cryobacterium</taxon>
    </lineage>
</organism>
<name>A0A4R8V3G6_9MICO</name>
<reference evidence="4 6" key="2">
    <citation type="submission" date="2019-03" db="EMBL/GenBank/DDBJ databases">
        <title>Genomics of glacier-inhabiting Cryobacterium strains.</title>
        <authorList>
            <person name="Liu Q."/>
            <person name="Xin Y.-H."/>
        </authorList>
    </citation>
    <scope>NUCLEOTIDE SEQUENCE [LARGE SCALE GENOMIC DNA]</scope>
    <source>
        <strain evidence="4 6">Hh8</strain>
    </source>
</reference>
<dbReference type="Proteomes" id="UP000199639">
    <property type="component" value="Unassembled WGS sequence"/>
</dbReference>
<feature type="chain" id="PRO_5044252361" evidence="2">
    <location>
        <begin position="28"/>
        <end position="106"/>
    </location>
</feature>
<evidence type="ECO:0000313" key="5">
    <source>
        <dbReference type="Proteomes" id="UP000199639"/>
    </source>
</evidence>
<feature type="signal peptide" evidence="2">
    <location>
        <begin position="1"/>
        <end position="27"/>
    </location>
</feature>
<accession>A0A4R8V3G6</accession>
<feature type="compositionally biased region" description="Low complexity" evidence="1">
    <location>
        <begin position="57"/>
        <end position="68"/>
    </location>
</feature>
<dbReference type="Proteomes" id="UP000298252">
    <property type="component" value="Unassembled WGS sequence"/>
</dbReference>
<dbReference type="EMBL" id="FNIB01000005">
    <property type="protein sequence ID" value="SDN36730.1"/>
    <property type="molecule type" value="Genomic_DNA"/>
</dbReference>
<keyword evidence="6" id="KW-1185">Reference proteome</keyword>
<keyword evidence="2" id="KW-0732">Signal</keyword>
<gene>
    <name evidence="4" type="ORF">E3O21_09825</name>
    <name evidence="3" type="ORF">SAMN05216368_10552</name>
</gene>
<reference evidence="3 5" key="1">
    <citation type="submission" date="2016-10" db="EMBL/GenBank/DDBJ databases">
        <authorList>
            <person name="Varghese N."/>
            <person name="Submissions S."/>
        </authorList>
    </citation>
    <scope>NUCLEOTIDE SEQUENCE [LARGE SCALE GENOMIC DNA]</scope>
    <source>
        <strain evidence="3 5">CGMCC 1.11215</strain>
    </source>
</reference>
<dbReference type="EMBL" id="SOFD01000025">
    <property type="protein sequence ID" value="TFB77183.1"/>
    <property type="molecule type" value="Genomic_DNA"/>
</dbReference>
<evidence type="ECO:0000256" key="1">
    <source>
        <dbReference type="SAM" id="MobiDB-lite"/>
    </source>
</evidence>
<evidence type="ECO:0000256" key="2">
    <source>
        <dbReference type="SAM" id="SignalP"/>
    </source>
</evidence>
<feature type="region of interest" description="Disordered" evidence="1">
    <location>
        <begin position="53"/>
        <end position="78"/>
    </location>
</feature>
<dbReference type="RefSeq" id="WP_092340263.1">
    <property type="nucleotide sequence ID" value="NZ_FNIB01000005.1"/>
</dbReference>
<dbReference type="AlphaFoldDB" id="A0A4R8V3G6"/>
<evidence type="ECO:0000313" key="4">
    <source>
        <dbReference type="EMBL" id="TFB77183.1"/>
    </source>
</evidence>
<sequence length="106" mass="10262">MRKITKVSGIVATAALLLAVGLSPAMAATEPVNATIAGGALVASTPSPTMSSVLLDGTTTTSTGSTATDWSISDPRGTGAALSRTTAATAFTSAAGAADSVDYAED</sequence>
<evidence type="ECO:0000313" key="3">
    <source>
        <dbReference type="EMBL" id="SDN36730.1"/>
    </source>
</evidence>
<protein>
    <submittedName>
        <fullName evidence="3">Uncharacterized protein</fullName>
    </submittedName>
</protein>
<proteinExistence type="predicted"/>